<dbReference type="AlphaFoldDB" id="A0A433XLA2"/>
<dbReference type="Proteomes" id="UP000281547">
    <property type="component" value="Unassembled WGS sequence"/>
</dbReference>
<evidence type="ECO:0000313" key="3">
    <source>
        <dbReference type="Proteomes" id="UP000281547"/>
    </source>
</evidence>
<dbReference type="InterPro" id="IPR002347">
    <property type="entry name" value="SDR_fam"/>
</dbReference>
<evidence type="ECO:0000313" key="2">
    <source>
        <dbReference type="EMBL" id="RUT34862.1"/>
    </source>
</evidence>
<dbReference type="PANTHER" id="PTHR42760:SF40">
    <property type="entry name" value="3-OXOACYL-[ACYL-CARRIER-PROTEIN] REDUCTASE, CHLOROPLASTIC"/>
    <property type="match status" value="1"/>
</dbReference>
<evidence type="ECO:0000256" key="1">
    <source>
        <dbReference type="ARBA" id="ARBA00006484"/>
    </source>
</evidence>
<dbReference type="OrthoDB" id="9803333at2"/>
<comment type="similarity">
    <text evidence="1">Belongs to the short-chain dehydrogenases/reductases (SDR) family.</text>
</comment>
<proteinExistence type="inferred from homology"/>
<dbReference type="PRINTS" id="PR00081">
    <property type="entry name" value="GDHRDH"/>
</dbReference>
<keyword evidence="3" id="KW-1185">Reference proteome</keyword>
<dbReference type="GO" id="GO:0016616">
    <property type="term" value="F:oxidoreductase activity, acting on the CH-OH group of donors, NAD or NADP as acceptor"/>
    <property type="evidence" value="ECO:0007669"/>
    <property type="project" value="TreeGrafter"/>
</dbReference>
<dbReference type="SUPFAM" id="SSF51735">
    <property type="entry name" value="NAD(P)-binding Rossmann-fold domains"/>
    <property type="match status" value="1"/>
</dbReference>
<dbReference type="RefSeq" id="WP_127186982.1">
    <property type="nucleotide sequence ID" value="NZ_RZNJ01000001.1"/>
</dbReference>
<gene>
    <name evidence="2" type="ORF">EMQ25_02575</name>
</gene>
<protein>
    <submittedName>
        <fullName evidence="2">SDR family oxidoreductase</fullName>
    </submittedName>
</protein>
<name>A0A433XLA2_9HYPH</name>
<dbReference type="PRINTS" id="PR00080">
    <property type="entry name" value="SDRFAMILY"/>
</dbReference>
<dbReference type="EMBL" id="RZNJ01000001">
    <property type="protein sequence ID" value="RUT34862.1"/>
    <property type="molecule type" value="Genomic_DNA"/>
</dbReference>
<dbReference type="Gene3D" id="3.40.50.720">
    <property type="entry name" value="NAD(P)-binding Rossmann-like Domain"/>
    <property type="match status" value="1"/>
</dbReference>
<comment type="caution">
    <text evidence="2">The sequence shown here is derived from an EMBL/GenBank/DDBJ whole genome shotgun (WGS) entry which is preliminary data.</text>
</comment>
<dbReference type="PANTHER" id="PTHR42760">
    <property type="entry name" value="SHORT-CHAIN DEHYDROGENASES/REDUCTASES FAMILY MEMBER"/>
    <property type="match status" value="1"/>
</dbReference>
<sequence length="268" mass="27991">MHEEIDALFSLRGKLAIVTGGSANLGRDAADILAAAGADLAITSRDFEKARAACSELEALHGIEARPLALNHADPASVDKAVAEIEAWRGAADILVNNAGGGSGASVAELFERDPEDMREMLASNLFGTLLCCRGFGRAMAARGKGKIVNFASIAGLVGRDRRVYAGTDMKGQPVDYAAAKGGVIALTLDLAGYLGPRGVNVNALSPGGFERGQHKRFVAGYADRTPLGRMGRDGVDLKGPILFLCSPASDYVHGHNLVVDGGFSVWK</sequence>
<reference evidence="2 3" key="1">
    <citation type="journal article" date="2016" name="Int. J. Syst. Evol. Microbiol.">
        <title>Arsenicitalea aurantiaca gen. nov., sp. nov., a new member of the family Hyphomicrobiaceae, isolated from high-arsenic sediment.</title>
        <authorList>
            <person name="Mu Y."/>
            <person name="Zhou L."/>
            <person name="Zeng X.C."/>
            <person name="Liu L."/>
            <person name="Pan Y."/>
            <person name="Chen X."/>
            <person name="Wang J."/>
            <person name="Li S."/>
            <person name="Li W.J."/>
            <person name="Wang Y."/>
        </authorList>
    </citation>
    <scope>NUCLEOTIDE SEQUENCE [LARGE SCALE GENOMIC DNA]</scope>
    <source>
        <strain evidence="2 3">42-50</strain>
    </source>
</reference>
<organism evidence="2 3">
    <name type="scientific">Arsenicitalea aurantiaca</name>
    <dbReference type="NCBI Taxonomy" id="1783274"/>
    <lineage>
        <taxon>Bacteria</taxon>
        <taxon>Pseudomonadati</taxon>
        <taxon>Pseudomonadota</taxon>
        <taxon>Alphaproteobacteria</taxon>
        <taxon>Hyphomicrobiales</taxon>
        <taxon>Devosiaceae</taxon>
        <taxon>Arsenicitalea</taxon>
    </lineage>
</organism>
<dbReference type="Pfam" id="PF13561">
    <property type="entry name" value="adh_short_C2"/>
    <property type="match status" value="1"/>
</dbReference>
<accession>A0A433XLA2</accession>
<dbReference type="InterPro" id="IPR036291">
    <property type="entry name" value="NAD(P)-bd_dom_sf"/>
</dbReference>
<dbReference type="GO" id="GO:0030497">
    <property type="term" value="P:fatty acid elongation"/>
    <property type="evidence" value="ECO:0007669"/>
    <property type="project" value="TreeGrafter"/>
</dbReference>